<evidence type="ECO:0000313" key="1">
    <source>
        <dbReference type="EMBL" id="KOX72386.1"/>
    </source>
</evidence>
<dbReference type="EMBL" id="KQ435821">
    <property type="protein sequence ID" value="KOX72386.1"/>
    <property type="molecule type" value="Genomic_DNA"/>
</dbReference>
<accession>A0A0M8ZY15</accession>
<gene>
    <name evidence="1" type="ORF">WN51_01485</name>
</gene>
<name>A0A0M8ZY15_9HYME</name>
<proteinExistence type="predicted"/>
<protein>
    <submittedName>
        <fullName evidence="1">Uncharacterized protein</fullName>
    </submittedName>
</protein>
<dbReference type="OrthoDB" id="6339459at2759"/>
<keyword evidence="2" id="KW-1185">Reference proteome</keyword>
<sequence>MVPCVRLYISEIIAVDMSAKGAPLSPPGSSLRGLVKLLRVTVVLHNTRPSTFDFFLTITSAMSCFSESDKSGASFNSNGCLLCIDCLTLFIFVNKSSKSRLFCNILSPGYSPISTKLNPILCKPATASPCLSKPAAIPTGFLNFMPQTSTFRETGSSASFVDKRPHFNTCTAALCATSGFANRASGMTNFFLCCTEFHVFIITRRTERYDIEDLTIDILSPKMNKSPTLLQSERITDTDNACNYCFSIRIEIYGVAQQASDPFGHLLPTFPVHVTIIMKYSVIKTIEYKLSGICINAIAYLLGIGFYYSSTINTLRRVICFPATLPTAQRDTRRHLRLLCSSIVERVAKSPRLFRANSRINWRWSACKKLGGIFEDTEGGDARCYRLLRPLLNVYLVAQVVEQDSRGHIDKIEQNCKISELSRRRTEAEGKMWLPRACVLLVLLAAANCEKHEEEVDASSVFLEAAKSFFSNKDNLNGLQGLAKAFLQSGDRKRAGNGFDGGSNLDGVGQIVSVIGSLFSGSEKGQGIDFSVIGSVLDGVMNSDKGGKRSSRSVEAKQEAAIDLKGIMNVGSMLMGHNGNSDLMMGLIPMLLSNFGNDNNEVDGASSKVHDHSGHSWYMPPIVENLHVMWDHFNIHFLMYTRITLVNAVGKRHLGMKIDSSQYIKPAVSYVKELVALASEKGFIMSRVNAREISNRLSDVINNDIINPILKSYRAYKWSIKRPQCASQILCTINEKNEQDTKQPRLRSYLLKVTSFPAAWAVSNKLETNFWNLYGAIVEHDKCAQKYPADCTDFHEEEIRITTENVHSEL</sequence>
<dbReference type="AlphaFoldDB" id="A0A0M8ZY15"/>
<organism evidence="1 2">
    <name type="scientific">Melipona quadrifasciata</name>
    <dbReference type="NCBI Taxonomy" id="166423"/>
    <lineage>
        <taxon>Eukaryota</taxon>
        <taxon>Metazoa</taxon>
        <taxon>Ecdysozoa</taxon>
        <taxon>Arthropoda</taxon>
        <taxon>Hexapoda</taxon>
        <taxon>Insecta</taxon>
        <taxon>Pterygota</taxon>
        <taxon>Neoptera</taxon>
        <taxon>Endopterygota</taxon>
        <taxon>Hymenoptera</taxon>
        <taxon>Apocrita</taxon>
        <taxon>Aculeata</taxon>
        <taxon>Apoidea</taxon>
        <taxon>Anthophila</taxon>
        <taxon>Apidae</taxon>
        <taxon>Melipona</taxon>
    </lineage>
</organism>
<reference evidence="1 2" key="1">
    <citation type="submission" date="2015-07" db="EMBL/GenBank/DDBJ databases">
        <title>The genome of Melipona quadrifasciata.</title>
        <authorList>
            <person name="Pan H."/>
            <person name="Kapheim K."/>
        </authorList>
    </citation>
    <scope>NUCLEOTIDE SEQUENCE [LARGE SCALE GENOMIC DNA]</scope>
    <source>
        <strain evidence="1">0111107301</strain>
        <tissue evidence="1">Whole body</tissue>
    </source>
</reference>
<dbReference type="Proteomes" id="UP000053105">
    <property type="component" value="Unassembled WGS sequence"/>
</dbReference>
<evidence type="ECO:0000313" key="2">
    <source>
        <dbReference type="Proteomes" id="UP000053105"/>
    </source>
</evidence>